<feature type="chain" id="PRO_5045678415" evidence="3">
    <location>
        <begin position="26"/>
        <end position="476"/>
    </location>
</feature>
<dbReference type="SUPFAM" id="SSF56601">
    <property type="entry name" value="beta-lactamase/transpeptidase-like"/>
    <property type="match status" value="1"/>
</dbReference>
<comment type="caution">
    <text evidence="4">The sequence shown here is derived from an EMBL/GenBank/DDBJ whole genome shotgun (WGS) entry which is preliminary data.</text>
</comment>
<evidence type="ECO:0000313" key="5">
    <source>
        <dbReference type="Proteomes" id="UP000708576"/>
    </source>
</evidence>
<feature type="signal peptide" evidence="3">
    <location>
        <begin position="1"/>
        <end position="25"/>
    </location>
</feature>
<evidence type="ECO:0000256" key="3">
    <source>
        <dbReference type="SAM" id="SignalP"/>
    </source>
</evidence>
<dbReference type="PROSITE" id="PS51257">
    <property type="entry name" value="PROKAR_LIPOPROTEIN"/>
    <property type="match status" value="1"/>
</dbReference>
<dbReference type="Proteomes" id="UP000708576">
    <property type="component" value="Unassembled WGS sequence"/>
</dbReference>
<keyword evidence="3" id="KW-0732">Signal</keyword>
<keyword evidence="5" id="KW-1185">Reference proteome</keyword>
<dbReference type="NCBIfam" id="TIGR00666">
    <property type="entry name" value="PBP4"/>
    <property type="match status" value="1"/>
</dbReference>
<keyword evidence="4" id="KW-0121">Carboxypeptidase</keyword>
<dbReference type="Pfam" id="PF02113">
    <property type="entry name" value="Peptidase_S13"/>
    <property type="match status" value="1"/>
</dbReference>
<dbReference type="Gene3D" id="3.50.80.20">
    <property type="entry name" value="D-Ala-D-Ala carboxypeptidase C, peptidase S13"/>
    <property type="match status" value="1"/>
</dbReference>
<dbReference type="Gene3D" id="3.40.710.10">
    <property type="entry name" value="DD-peptidase/beta-lactamase superfamily"/>
    <property type="match status" value="2"/>
</dbReference>
<evidence type="ECO:0000256" key="2">
    <source>
        <dbReference type="ARBA" id="ARBA00022801"/>
    </source>
</evidence>
<dbReference type="RefSeq" id="WP_212218588.1">
    <property type="nucleotide sequence ID" value="NZ_JAGUCO010000024.1"/>
</dbReference>
<dbReference type="PANTHER" id="PTHR30023">
    <property type="entry name" value="D-ALANYL-D-ALANINE CARBOXYPEPTIDASE"/>
    <property type="match status" value="1"/>
</dbReference>
<dbReference type="PANTHER" id="PTHR30023:SF0">
    <property type="entry name" value="PENICILLIN-SENSITIVE CARBOXYPEPTIDASE A"/>
    <property type="match status" value="1"/>
</dbReference>
<dbReference type="InterPro" id="IPR000667">
    <property type="entry name" value="Peptidase_S13"/>
</dbReference>
<comment type="similarity">
    <text evidence="1">Belongs to the peptidase S13 family.</text>
</comment>
<sequence length="476" mass="53547">MNKLVVGSRCKVWLSIMLVALIACSNSEKREDYTNQLSNISVNGFISASVIDLKTNQSLIAFNEQKRLISASLTKIFTTGAAYDLLGGNYRFFTNFYLSNSKKPSLIVKGGGDPTLGSDRWETTSEDFLFKHILNALRKNKVFEIHDVVIDDNLFLGVSYPSKRNWEDMANYYGATPHALTYKENTFRLTLSSPKQVGKICRVVKSDPEIDKQFNCLVKSSSVNKDSAYIYGHPDMDQWYVSGSIPAGRTSFVIKGALPDPSNTFATRLRLYLSANGIMVRGGVVKGKVEQYSNKKELLIHQSPALNQIIKVINKKSFNLFADHVFFQMALEQDKQANWDNSSFLLQNYWKERIDKFSGVFYDGSGLSPFNRFSSDDMVKALSYIYDQDYSDEFMSSLSVAGEDGTLKSLFKEDKVLGSFIGKSGSMNNVLGYCGYLTTQSGNEYAVCIMVNGFSEPFSEVRHRISLLLKDMMQNQ</sequence>
<dbReference type="GO" id="GO:0009002">
    <property type="term" value="F:serine-type D-Ala-D-Ala carboxypeptidase activity"/>
    <property type="evidence" value="ECO:0007669"/>
    <property type="project" value="UniProtKB-EC"/>
</dbReference>
<reference evidence="4 5" key="1">
    <citation type="journal article" date="2015" name="Int. J. Syst. Evol. Microbiol.">
        <title>Carboxylicivirga linearis sp. nov., isolated from a sea cucumber culture pond.</title>
        <authorList>
            <person name="Wang F.Q."/>
            <person name="Zhou Y.X."/>
            <person name="Lin X.Z."/>
            <person name="Chen G.J."/>
            <person name="Du Z.J."/>
        </authorList>
    </citation>
    <scope>NUCLEOTIDE SEQUENCE [LARGE SCALE GENOMIC DNA]</scope>
    <source>
        <strain evidence="4 5">FB218</strain>
    </source>
</reference>
<name>A0ABS5K0A7_9BACT</name>
<keyword evidence="4" id="KW-0645">Protease</keyword>
<gene>
    <name evidence="4" type="primary">dacB</name>
    <name evidence="4" type="ORF">KEM10_19805</name>
</gene>
<dbReference type="EMBL" id="JAGUCO010000024">
    <property type="protein sequence ID" value="MBS2100540.1"/>
    <property type="molecule type" value="Genomic_DNA"/>
</dbReference>
<evidence type="ECO:0000313" key="4">
    <source>
        <dbReference type="EMBL" id="MBS2100540.1"/>
    </source>
</evidence>
<dbReference type="InterPro" id="IPR012338">
    <property type="entry name" value="Beta-lactam/transpept-like"/>
</dbReference>
<proteinExistence type="inferred from homology"/>
<accession>A0ABS5K0A7</accession>
<organism evidence="4 5">
    <name type="scientific">Carboxylicivirga linearis</name>
    <dbReference type="NCBI Taxonomy" id="1628157"/>
    <lineage>
        <taxon>Bacteria</taxon>
        <taxon>Pseudomonadati</taxon>
        <taxon>Bacteroidota</taxon>
        <taxon>Bacteroidia</taxon>
        <taxon>Marinilabiliales</taxon>
        <taxon>Marinilabiliaceae</taxon>
        <taxon>Carboxylicivirga</taxon>
    </lineage>
</organism>
<dbReference type="EC" id="3.4.16.4" evidence="4"/>
<keyword evidence="2 4" id="KW-0378">Hydrolase</keyword>
<dbReference type="PRINTS" id="PR00922">
    <property type="entry name" value="DADACBPTASE3"/>
</dbReference>
<evidence type="ECO:0000256" key="1">
    <source>
        <dbReference type="ARBA" id="ARBA00006096"/>
    </source>
</evidence>
<protein>
    <submittedName>
        <fullName evidence="4">D-alanyl-D-alanine carboxypeptidase/D-alanyl-D-alanine-endopeptidase</fullName>
        <ecNumber evidence="4">3.4.16.4</ecNumber>
    </submittedName>
</protein>